<dbReference type="FunFam" id="1.10.3810.10:FF:000001">
    <property type="entry name" value="Penicillin-binding protein 1A"/>
    <property type="match status" value="1"/>
</dbReference>
<dbReference type="GO" id="GO:0071555">
    <property type="term" value="P:cell wall organization"/>
    <property type="evidence" value="ECO:0007669"/>
    <property type="project" value="UniProtKB-KW"/>
</dbReference>
<keyword evidence="11" id="KW-0961">Cell wall biogenesis/degradation</keyword>
<feature type="compositionally biased region" description="Low complexity" evidence="14">
    <location>
        <begin position="238"/>
        <end position="252"/>
    </location>
</feature>
<dbReference type="GO" id="GO:0009002">
    <property type="term" value="F:serine-type D-Ala-D-Ala carboxypeptidase activity"/>
    <property type="evidence" value="ECO:0007669"/>
    <property type="project" value="UniProtKB-EC"/>
</dbReference>
<evidence type="ECO:0000256" key="8">
    <source>
        <dbReference type="ARBA" id="ARBA00022960"/>
    </source>
</evidence>
<feature type="transmembrane region" description="Helical" evidence="15">
    <location>
        <begin position="515"/>
        <end position="537"/>
    </location>
</feature>
<feature type="compositionally biased region" description="Low complexity" evidence="14">
    <location>
        <begin position="139"/>
        <end position="161"/>
    </location>
</feature>
<evidence type="ECO:0000256" key="15">
    <source>
        <dbReference type="SAM" id="Phobius"/>
    </source>
</evidence>
<keyword evidence="15" id="KW-0472">Membrane</keyword>
<dbReference type="PANTHER" id="PTHR32282">
    <property type="entry name" value="BINDING PROTEIN TRANSPEPTIDASE, PUTATIVE-RELATED"/>
    <property type="match status" value="1"/>
</dbReference>
<dbReference type="GO" id="GO:0006508">
    <property type="term" value="P:proteolysis"/>
    <property type="evidence" value="ECO:0007669"/>
    <property type="project" value="UniProtKB-KW"/>
</dbReference>
<feature type="compositionally biased region" description="Gly residues" evidence="14">
    <location>
        <begin position="472"/>
        <end position="490"/>
    </location>
</feature>
<keyword evidence="3" id="KW-0121">Carboxypeptidase</keyword>
<comment type="caution">
    <text evidence="18">The sequence shown here is derived from an EMBL/GenBank/DDBJ whole genome shotgun (WGS) entry which is preliminary data.</text>
</comment>
<feature type="region of interest" description="Disordered" evidence="14">
    <location>
        <begin position="384"/>
        <end position="503"/>
    </location>
</feature>
<evidence type="ECO:0000256" key="7">
    <source>
        <dbReference type="ARBA" id="ARBA00022801"/>
    </source>
</evidence>
<feature type="compositionally biased region" description="Low complexity" evidence="14">
    <location>
        <begin position="270"/>
        <end position="284"/>
    </location>
</feature>
<evidence type="ECO:0000313" key="19">
    <source>
        <dbReference type="Proteomes" id="UP000305282"/>
    </source>
</evidence>
<feature type="domain" description="Penicillin-binding protein transpeptidase" evidence="16">
    <location>
        <begin position="836"/>
        <end position="1078"/>
    </location>
</feature>
<evidence type="ECO:0000256" key="5">
    <source>
        <dbReference type="ARBA" id="ARBA00022676"/>
    </source>
</evidence>
<dbReference type="Pfam" id="PF00912">
    <property type="entry name" value="Transgly"/>
    <property type="match status" value="1"/>
</dbReference>
<accession>A0A4S5EUS5</accession>
<feature type="compositionally biased region" description="Low complexity" evidence="14">
    <location>
        <begin position="1185"/>
        <end position="1204"/>
    </location>
</feature>
<comment type="catalytic activity">
    <reaction evidence="12">
        <text>Preferential cleavage: (Ac)2-L-Lys-D-Ala-|-D-Ala. Also transpeptidation of peptidyl-alanyl moieties that are N-acyl substituents of D-alanine.</text>
        <dbReference type="EC" id="3.4.16.4"/>
    </reaction>
</comment>
<evidence type="ECO:0000256" key="11">
    <source>
        <dbReference type="ARBA" id="ARBA00023316"/>
    </source>
</evidence>
<feature type="region of interest" description="Disordered" evidence="14">
    <location>
        <begin position="1137"/>
        <end position="1213"/>
    </location>
</feature>
<dbReference type="AlphaFoldDB" id="A0A4S5EUS5"/>
<feature type="compositionally biased region" description="Basic and acidic residues" evidence="14">
    <location>
        <begin position="54"/>
        <end position="63"/>
    </location>
</feature>
<evidence type="ECO:0000256" key="10">
    <source>
        <dbReference type="ARBA" id="ARBA00023268"/>
    </source>
</evidence>
<evidence type="ECO:0000259" key="16">
    <source>
        <dbReference type="Pfam" id="PF00905"/>
    </source>
</evidence>
<evidence type="ECO:0000313" key="18">
    <source>
        <dbReference type="EMBL" id="THJ76298.1"/>
    </source>
</evidence>
<feature type="compositionally biased region" description="Low complexity" evidence="14">
    <location>
        <begin position="1151"/>
        <end position="1170"/>
    </location>
</feature>
<dbReference type="InterPro" id="IPR050396">
    <property type="entry name" value="Glycosyltr_51/Transpeptidase"/>
</dbReference>
<feature type="compositionally biased region" description="Gly residues" evidence="14">
    <location>
        <begin position="1171"/>
        <end position="1184"/>
    </location>
</feature>
<dbReference type="GO" id="GO:0009252">
    <property type="term" value="P:peptidoglycan biosynthetic process"/>
    <property type="evidence" value="ECO:0007669"/>
    <property type="project" value="UniProtKB-KW"/>
</dbReference>
<dbReference type="Gene3D" id="3.40.710.10">
    <property type="entry name" value="DD-peptidase/beta-lactamase superfamily"/>
    <property type="match status" value="1"/>
</dbReference>
<evidence type="ECO:0000256" key="14">
    <source>
        <dbReference type="SAM" id="MobiDB-lite"/>
    </source>
</evidence>
<comment type="catalytic activity">
    <reaction evidence="13">
        <text>[GlcNAc-(1-&gt;4)-Mur2Ac(oyl-L-Ala-gamma-D-Glu-L-Lys-D-Ala-D-Ala)](n)-di-trans,octa-cis-undecaprenyl diphosphate + beta-D-GlcNAc-(1-&gt;4)-Mur2Ac(oyl-L-Ala-gamma-D-Glu-L-Lys-D-Ala-D-Ala)-di-trans,octa-cis-undecaprenyl diphosphate = [GlcNAc-(1-&gt;4)-Mur2Ac(oyl-L-Ala-gamma-D-Glu-L-Lys-D-Ala-D-Ala)](n+1)-di-trans,octa-cis-undecaprenyl diphosphate + di-trans,octa-cis-undecaprenyl diphosphate + H(+)</text>
        <dbReference type="Rhea" id="RHEA:23708"/>
        <dbReference type="Rhea" id="RHEA-COMP:9602"/>
        <dbReference type="Rhea" id="RHEA-COMP:9603"/>
        <dbReference type="ChEBI" id="CHEBI:15378"/>
        <dbReference type="ChEBI" id="CHEBI:58405"/>
        <dbReference type="ChEBI" id="CHEBI:60033"/>
        <dbReference type="ChEBI" id="CHEBI:78435"/>
        <dbReference type="EC" id="2.4.99.28"/>
    </reaction>
</comment>
<feature type="compositionally biased region" description="Basic and acidic residues" evidence="14">
    <location>
        <begin position="8"/>
        <end position="20"/>
    </location>
</feature>
<evidence type="ECO:0000256" key="2">
    <source>
        <dbReference type="ARBA" id="ARBA00007739"/>
    </source>
</evidence>
<feature type="compositionally biased region" description="Low complexity" evidence="14">
    <location>
        <begin position="345"/>
        <end position="357"/>
    </location>
</feature>
<gene>
    <name evidence="18" type="ORF">E7Y31_00430</name>
</gene>
<evidence type="ECO:0000256" key="9">
    <source>
        <dbReference type="ARBA" id="ARBA00022984"/>
    </source>
</evidence>
<keyword evidence="9" id="KW-0573">Peptidoglycan synthesis</keyword>
<dbReference type="Proteomes" id="UP000305282">
    <property type="component" value="Unassembled WGS sequence"/>
</dbReference>
<feature type="domain" description="Glycosyl transferase family 51" evidence="17">
    <location>
        <begin position="568"/>
        <end position="740"/>
    </location>
</feature>
<dbReference type="InterPro" id="IPR036950">
    <property type="entry name" value="PBP_transglycosylase"/>
</dbReference>
<feature type="compositionally biased region" description="Gly residues" evidence="14">
    <location>
        <begin position="77"/>
        <end position="95"/>
    </location>
</feature>
<dbReference type="Gene3D" id="1.10.3810.10">
    <property type="entry name" value="Biosynthetic peptidoglycan transglycosylase-like"/>
    <property type="match status" value="1"/>
</dbReference>
<name>A0A4S5EUS5_9ACTN</name>
<feature type="compositionally biased region" description="Low complexity" evidence="14">
    <location>
        <begin position="114"/>
        <end position="124"/>
    </location>
</feature>
<feature type="compositionally biased region" description="Low complexity" evidence="14">
    <location>
        <begin position="492"/>
        <end position="503"/>
    </location>
</feature>
<feature type="compositionally biased region" description="Basic and acidic residues" evidence="14">
    <location>
        <begin position="204"/>
        <end position="216"/>
    </location>
</feature>
<dbReference type="InterPro" id="IPR023346">
    <property type="entry name" value="Lysozyme-like_dom_sf"/>
</dbReference>
<dbReference type="SUPFAM" id="SSF53955">
    <property type="entry name" value="Lysozyme-like"/>
    <property type="match status" value="1"/>
</dbReference>
<keyword evidence="7" id="KW-0378">Hydrolase</keyword>
<dbReference type="PANTHER" id="PTHR32282:SF34">
    <property type="entry name" value="PENICILLIN-BINDING PROTEIN 1A"/>
    <property type="match status" value="1"/>
</dbReference>
<evidence type="ECO:0000256" key="4">
    <source>
        <dbReference type="ARBA" id="ARBA00022670"/>
    </source>
</evidence>
<dbReference type="GO" id="GO:0008955">
    <property type="term" value="F:peptidoglycan glycosyltransferase activity"/>
    <property type="evidence" value="ECO:0007669"/>
    <property type="project" value="UniProtKB-EC"/>
</dbReference>
<proteinExistence type="inferred from homology"/>
<dbReference type="GO" id="GO:0030288">
    <property type="term" value="C:outer membrane-bounded periplasmic space"/>
    <property type="evidence" value="ECO:0007669"/>
    <property type="project" value="TreeGrafter"/>
</dbReference>
<feature type="region of interest" description="Disordered" evidence="14">
    <location>
        <begin position="1"/>
        <end position="360"/>
    </location>
</feature>
<dbReference type="InterPro" id="IPR001460">
    <property type="entry name" value="PCN-bd_Tpept"/>
</dbReference>
<reference evidence="18 19" key="1">
    <citation type="submission" date="2019-04" db="EMBL/GenBank/DDBJ databases">
        <title>Draft genome sequences for three unisolated Alnus-infective Frankia Sp+ strains, AgTrS, AiOr and AvVan, the first sequenced Frankia strains able to sporulate in-planta.</title>
        <authorList>
            <person name="Bethencourt L."/>
            <person name="Vautrin F."/>
            <person name="Taib N."/>
            <person name="Dubost A."/>
            <person name="Castro-Garcia L."/>
            <person name="Imbaud O."/>
            <person name="Abrouk D."/>
            <person name="Fournier P."/>
            <person name="Briolay J."/>
            <person name="Nguyen A."/>
            <person name="Normand P."/>
            <person name="Fernandez M.P."/>
            <person name="Brochier-Armanet C."/>
            <person name="Herrera-Belaroussi A."/>
        </authorList>
    </citation>
    <scope>NUCLEOTIDE SEQUENCE [LARGE SCALE GENOMIC DNA]</scope>
    <source>
        <strain evidence="18 19">AvVan</strain>
    </source>
</reference>
<feature type="compositionally biased region" description="Basic and acidic residues" evidence="14">
    <location>
        <begin position="331"/>
        <end position="340"/>
    </location>
</feature>
<keyword evidence="6 18" id="KW-0808">Transferase</keyword>
<evidence type="ECO:0000256" key="3">
    <source>
        <dbReference type="ARBA" id="ARBA00022645"/>
    </source>
</evidence>
<dbReference type="EMBL" id="SSXH01000004">
    <property type="protein sequence ID" value="THJ76298.1"/>
    <property type="molecule type" value="Genomic_DNA"/>
</dbReference>
<keyword evidence="15" id="KW-0812">Transmembrane</keyword>
<dbReference type="Pfam" id="PF00905">
    <property type="entry name" value="Transpeptidase"/>
    <property type="match status" value="1"/>
</dbReference>
<dbReference type="OrthoDB" id="7911552at2"/>
<keyword evidence="5" id="KW-0328">Glycosyltransferase</keyword>
<organism evidence="18 19">
    <name type="scientific">Candidatus Frankia alpina</name>
    <dbReference type="NCBI Taxonomy" id="2699483"/>
    <lineage>
        <taxon>Bacteria</taxon>
        <taxon>Bacillati</taxon>
        <taxon>Actinomycetota</taxon>
        <taxon>Actinomycetes</taxon>
        <taxon>Frankiales</taxon>
        <taxon>Frankiaceae</taxon>
        <taxon>Frankia</taxon>
    </lineage>
</organism>
<evidence type="ECO:0000256" key="13">
    <source>
        <dbReference type="ARBA" id="ARBA00049902"/>
    </source>
</evidence>
<dbReference type="SUPFAM" id="SSF56601">
    <property type="entry name" value="beta-lactamase/transpeptidase-like"/>
    <property type="match status" value="1"/>
</dbReference>
<keyword evidence="19" id="KW-1185">Reference proteome</keyword>
<comment type="similarity">
    <text evidence="1">In the C-terminal section; belongs to the transpeptidase family.</text>
</comment>
<protein>
    <submittedName>
        <fullName evidence="18">Glycosyl transferase</fullName>
    </submittedName>
</protein>
<evidence type="ECO:0000256" key="12">
    <source>
        <dbReference type="ARBA" id="ARBA00034000"/>
    </source>
</evidence>
<dbReference type="GO" id="GO:0008658">
    <property type="term" value="F:penicillin binding"/>
    <property type="evidence" value="ECO:0007669"/>
    <property type="project" value="InterPro"/>
</dbReference>
<dbReference type="GO" id="GO:0008360">
    <property type="term" value="P:regulation of cell shape"/>
    <property type="evidence" value="ECO:0007669"/>
    <property type="project" value="UniProtKB-KW"/>
</dbReference>
<comment type="similarity">
    <text evidence="2">In the N-terminal section; belongs to the glycosyltransferase 51 family.</text>
</comment>
<evidence type="ECO:0000259" key="17">
    <source>
        <dbReference type="Pfam" id="PF00912"/>
    </source>
</evidence>
<evidence type="ECO:0000256" key="1">
    <source>
        <dbReference type="ARBA" id="ARBA00007090"/>
    </source>
</evidence>
<keyword evidence="4" id="KW-0645">Protease</keyword>
<feature type="compositionally biased region" description="Low complexity" evidence="14">
    <location>
        <begin position="181"/>
        <end position="192"/>
    </location>
</feature>
<sequence>MPARPLRRPGDRGVPERRMEQLVSSPYDQGAYRGGPGSDPTRSDPGPVQGAPPDRTRHDRTDRVGPPGRPVPPASAGRGGPPGPDGAGSGSGGGARAALVPPAGRPADGRGERAALVPPAAAAGPPSPAAAAGPPPRGAVPVPSADAAGPARRPDGADAAAIPTAGWVPDRGSIDRPGERAAPPGVAAADDGWGSRSSSTRGASPERARAPRREPQRGGPDPAGESPLPGGASEGSVARAGMPRAAGAAGDPRASRDPGPARDPGSTRAVAGGPFVPVVDPGPGSRTDQASAGGAGTDPCRRGDWAAAEEPVVGGGRGRDRAGAVGARRGSGPDHPDRPPRPTGPDRAAGAPRGPAGVNTLYDTVDQAALRRVDVRERTADATVYHKVAPEPAGREGADRAGMTEVTPVRRVAGRRRDRPTQATERMALRVGKREAAEGRSGPGRSGTRRPSPGRTAPGRAGPERTSRAAMGGPGGPDGPGGPSGPGRGGRIPRPGQGRRGPMWWRRRPRWLRRLVLAGMFSSILLFVAGIAVVYAATRVPLPGEVKTDQTSIIFYGPPAGSNQGTGDELARIGTVNRTDVPLAQVSKEMQHAVLAAEDKNFYHEPGVSPKGIARAVYVNVSGGEFQGGSTITQQYAKNAYLTQERTFTRKMREIVLAVKLDQKYSKDQILWFYLNTIYFGRGAYGIEAAAKAYFNTTAANLTAQQGAVIAGLIRSPNYLDPAKNPGPAASRWHDVVATMAAEGWAPPSITSEQPPPVILKADDPTTSSAQVAYIRDEVKRELMANGITEDQIKRGGLRITTTIDKGRQMAAFNAVNSVLSTAYAAVPDLRTGLSAVEPGTGRILAWYGGSLYGKDAQGREQYEDNVATAQVQSASTFKAITLVAALQKNINLKSTFAAPAKAFLPGYEVENDESEGGDLGYRNLIQATAASINTVFVPLGQSIGVNNIISTARLLGIRGSTGLEPVAGITLGKDNVYPIDMTTVYSVLASNGVQAKPHMVDKVQDGSGQVIYSGADQNVKQAIPASIARDATYALQSVITDPTGTGHRAALAGGREAAGKTGTSTDFRSAWFCGYTKEIASCVDMFRGKGLNTDQLKGIPGAADGVYGGTLPAKVWKAFMDAALQGVPKSKFDSPAFGGLVQDNEPAPTPTMTPSTAPSTGGVDLNLGDLFGGGNNGGDGNGDGQQPQQPAANRPNPNRSPRPTRIFVDPFK</sequence>
<evidence type="ECO:0000256" key="6">
    <source>
        <dbReference type="ARBA" id="ARBA00022679"/>
    </source>
</evidence>
<keyword evidence="15" id="KW-1133">Transmembrane helix</keyword>
<keyword evidence="8" id="KW-0133">Cell shape</keyword>
<dbReference type="InterPro" id="IPR012338">
    <property type="entry name" value="Beta-lactam/transpept-like"/>
</dbReference>
<feature type="compositionally biased region" description="Pro residues" evidence="14">
    <location>
        <begin position="125"/>
        <end position="138"/>
    </location>
</feature>
<keyword evidence="10" id="KW-0511">Multifunctional enzyme</keyword>
<dbReference type="InterPro" id="IPR001264">
    <property type="entry name" value="Glyco_trans_51"/>
</dbReference>